<feature type="domain" description="O-methyltransferase C-terminal" evidence="4">
    <location>
        <begin position="258"/>
        <end position="406"/>
    </location>
</feature>
<keyword evidence="7" id="KW-1185">Reference proteome</keyword>
<dbReference type="Gene3D" id="1.10.10.10">
    <property type="entry name" value="Winged helix-like DNA-binding domain superfamily/Winged helix DNA-binding domain"/>
    <property type="match status" value="1"/>
</dbReference>
<dbReference type="InterPro" id="IPR036390">
    <property type="entry name" value="WH_DNA-bd_sf"/>
</dbReference>
<evidence type="ECO:0000313" key="7">
    <source>
        <dbReference type="Proteomes" id="UP001302321"/>
    </source>
</evidence>
<reference evidence="6" key="1">
    <citation type="journal article" date="2023" name="Mol. Phylogenet. Evol.">
        <title>Genome-scale phylogeny and comparative genomics of the fungal order Sordariales.</title>
        <authorList>
            <person name="Hensen N."/>
            <person name="Bonometti L."/>
            <person name="Westerberg I."/>
            <person name="Brannstrom I.O."/>
            <person name="Guillou S."/>
            <person name="Cros-Aarteil S."/>
            <person name="Calhoun S."/>
            <person name="Haridas S."/>
            <person name="Kuo A."/>
            <person name="Mondo S."/>
            <person name="Pangilinan J."/>
            <person name="Riley R."/>
            <person name="LaButti K."/>
            <person name="Andreopoulos B."/>
            <person name="Lipzen A."/>
            <person name="Chen C."/>
            <person name="Yan M."/>
            <person name="Daum C."/>
            <person name="Ng V."/>
            <person name="Clum A."/>
            <person name="Steindorff A."/>
            <person name="Ohm R.A."/>
            <person name="Martin F."/>
            <person name="Silar P."/>
            <person name="Natvig D.O."/>
            <person name="Lalanne C."/>
            <person name="Gautier V."/>
            <person name="Ament-Velasquez S.L."/>
            <person name="Kruys A."/>
            <person name="Hutchinson M.I."/>
            <person name="Powell A.J."/>
            <person name="Barry K."/>
            <person name="Miller A.N."/>
            <person name="Grigoriev I.V."/>
            <person name="Debuchy R."/>
            <person name="Gladieux P."/>
            <person name="Hiltunen Thoren M."/>
            <person name="Johannesson H."/>
        </authorList>
    </citation>
    <scope>NUCLEOTIDE SEQUENCE</scope>
    <source>
        <strain evidence="6">CBS 892.96</strain>
    </source>
</reference>
<evidence type="ECO:0000256" key="3">
    <source>
        <dbReference type="ARBA" id="ARBA00022691"/>
    </source>
</evidence>
<accession>A0AAN6W8D2</accession>
<evidence type="ECO:0000256" key="1">
    <source>
        <dbReference type="ARBA" id="ARBA00022603"/>
    </source>
</evidence>
<evidence type="ECO:0000259" key="5">
    <source>
        <dbReference type="Pfam" id="PF08100"/>
    </source>
</evidence>
<dbReference type="AlphaFoldDB" id="A0AAN6W8D2"/>
<gene>
    <name evidence="6" type="ORF">QBC36DRAFT_289696</name>
</gene>
<dbReference type="EMBL" id="MU866170">
    <property type="protein sequence ID" value="KAK4177269.1"/>
    <property type="molecule type" value="Genomic_DNA"/>
</dbReference>
<dbReference type="InterPro" id="IPR016461">
    <property type="entry name" value="COMT-like"/>
</dbReference>
<dbReference type="PANTHER" id="PTHR43712">
    <property type="entry name" value="PUTATIVE (AFU_ORTHOLOGUE AFUA_4G14580)-RELATED"/>
    <property type="match status" value="1"/>
</dbReference>
<dbReference type="Gene3D" id="3.40.50.150">
    <property type="entry name" value="Vaccinia Virus protein VP39"/>
    <property type="match status" value="1"/>
</dbReference>
<dbReference type="SUPFAM" id="SSF46785">
    <property type="entry name" value="Winged helix' DNA-binding domain"/>
    <property type="match status" value="1"/>
</dbReference>
<reference evidence="6" key="2">
    <citation type="submission" date="2023-05" db="EMBL/GenBank/DDBJ databases">
        <authorList>
            <consortium name="Lawrence Berkeley National Laboratory"/>
            <person name="Steindorff A."/>
            <person name="Hensen N."/>
            <person name="Bonometti L."/>
            <person name="Westerberg I."/>
            <person name="Brannstrom I.O."/>
            <person name="Guillou S."/>
            <person name="Cros-Aarteil S."/>
            <person name="Calhoun S."/>
            <person name="Haridas S."/>
            <person name="Kuo A."/>
            <person name="Mondo S."/>
            <person name="Pangilinan J."/>
            <person name="Riley R."/>
            <person name="Labutti K."/>
            <person name="Andreopoulos B."/>
            <person name="Lipzen A."/>
            <person name="Chen C."/>
            <person name="Yanf M."/>
            <person name="Daum C."/>
            <person name="Ng V."/>
            <person name="Clum A."/>
            <person name="Ohm R."/>
            <person name="Martin F."/>
            <person name="Silar P."/>
            <person name="Natvig D."/>
            <person name="Lalanne C."/>
            <person name="Gautier V."/>
            <person name="Ament-Velasquez S.L."/>
            <person name="Kruys A."/>
            <person name="Hutchinson M.I."/>
            <person name="Powell A.J."/>
            <person name="Barry K."/>
            <person name="Miller A.N."/>
            <person name="Grigoriev I.V."/>
            <person name="Debuchy R."/>
            <person name="Gladieux P."/>
            <person name="Thoren M.H."/>
            <person name="Johannesson H."/>
        </authorList>
    </citation>
    <scope>NUCLEOTIDE SEQUENCE</scope>
    <source>
        <strain evidence="6">CBS 892.96</strain>
    </source>
</reference>
<sequence length="434" mass="48406">MGSNSPPLTHLAQEIAKHVSTITSYLQSHNLPQPSFAPDAPPHPIPETDEKLSSARIALIEATKALHALAVGPSETTRLFAFPGLCHLGAMQVLCHFKVPQTVPLDSPISLTELSTKTKLNEHVLGRLLRMVATNYYFVETNPGYFSHTAWSKTLAPDEKMRQCIWFRHAELLPAMGKLVAAVERYPESDDPKKTAFALAFGGETFFDYKEKNPDDMIRFGQFVDAFASGYVVDSPENIARGYPWGDIGSRSGDGGLVVDIGGGIGYVSVAVGKEHGQLRFLVQDFEDLRKQSEVLVVENRLVGRVKFMAHDFFSSQPEEARGASAYFLRNILHNWSDSYCRKILKTVVDAMGEGSRIIICDIVLPEANSGMPKTQEERARALDMTMLSMFNAKERSLEEWQALFNSVDEKLRITQVIGRPKMRMDCLIEVRLI</sequence>
<keyword evidence="2" id="KW-0808">Transferase</keyword>
<evidence type="ECO:0000256" key="2">
    <source>
        <dbReference type="ARBA" id="ARBA00022679"/>
    </source>
</evidence>
<dbReference type="GO" id="GO:0008171">
    <property type="term" value="F:O-methyltransferase activity"/>
    <property type="evidence" value="ECO:0007669"/>
    <property type="project" value="InterPro"/>
</dbReference>
<dbReference type="InterPro" id="IPR036388">
    <property type="entry name" value="WH-like_DNA-bd_sf"/>
</dbReference>
<keyword evidence="1 6" id="KW-0489">Methyltransferase</keyword>
<organism evidence="6 7">
    <name type="scientific">Triangularia setosa</name>
    <dbReference type="NCBI Taxonomy" id="2587417"/>
    <lineage>
        <taxon>Eukaryota</taxon>
        <taxon>Fungi</taxon>
        <taxon>Dikarya</taxon>
        <taxon>Ascomycota</taxon>
        <taxon>Pezizomycotina</taxon>
        <taxon>Sordariomycetes</taxon>
        <taxon>Sordariomycetidae</taxon>
        <taxon>Sordariales</taxon>
        <taxon>Podosporaceae</taxon>
        <taxon>Triangularia</taxon>
    </lineage>
</organism>
<dbReference type="PANTHER" id="PTHR43712:SF5">
    <property type="entry name" value="O-METHYLTRANSFERASE ASQN-RELATED"/>
    <property type="match status" value="1"/>
</dbReference>
<dbReference type="SUPFAM" id="SSF53335">
    <property type="entry name" value="S-adenosyl-L-methionine-dependent methyltransferases"/>
    <property type="match status" value="1"/>
</dbReference>
<dbReference type="InterPro" id="IPR029063">
    <property type="entry name" value="SAM-dependent_MTases_sf"/>
</dbReference>
<dbReference type="Proteomes" id="UP001302321">
    <property type="component" value="Unassembled WGS sequence"/>
</dbReference>
<evidence type="ECO:0000259" key="4">
    <source>
        <dbReference type="Pfam" id="PF00891"/>
    </source>
</evidence>
<dbReference type="InterPro" id="IPR001077">
    <property type="entry name" value="COMT_C"/>
</dbReference>
<dbReference type="InterPro" id="IPR012967">
    <property type="entry name" value="COMT_dimerisation"/>
</dbReference>
<dbReference type="Pfam" id="PF08100">
    <property type="entry name" value="Dimerisation"/>
    <property type="match status" value="1"/>
</dbReference>
<dbReference type="GO" id="GO:0032259">
    <property type="term" value="P:methylation"/>
    <property type="evidence" value="ECO:0007669"/>
    <property type="project" value="UniProtKB-KW"/>
</dbReference>
<keyword evidence="3" id="KW-0949">S-adenosyl-L-methionine</keyword>
<feature type="domain" description="O-methyltransferase dimerisation" evidence="5">
    <location>
        <begin position="90"/>
        <end position="156"/>
    </location>
</feature>
<name>A0AAN6W8D2_9PEZI</name>
<comment type="caution">
    <text evidence="6">The sequence shown here is derived from an EMBL/GenBank/DDBJ whole genome shotgun (WGS) entry which is preliminary data.</text>
</comment>
<evidence type="ECO:0000313" key="6">
    <source>
        <dbReference type="EMBL" id="KAK4177269.1"/>
    </source>
</evidence>
<dbReference type="PROSITE" id="PS51683">
    <property type="entry name" value="SAM_OMT_II"/>
    <property type="match status" value="1"/>
</dbReference>
<proteinExistence type="predicted"/>
<protein>
    <submittedName>
        <fullName evidence="6">S-adenosyl-L-methionine-dependent methyltransferase</fullName>
    </submittedName>
</protein>
<dbReference type="Pfam" id="PF00891">
    <property type="entry name" value="Methyltransf_2"/>
    <property type="match status" value="1"/>
</dbReference>